<gene>
    <name evidence="1" type="ORF">AVEN_230028_1</name>
</gene>
<organism evidence="1 2">
    <name type="scientific">Araneus ventricosus</name>
    <name type="common">Orbweaver spider</name>
    <name type="synonym">Epeira ventricosa</name>
    <dbReference type="NCBI Taxonomy" id="182803"/>
    <lineage>
        <taxon>Eukaryota</taxon>
        <taxon>Metazoa</taxon>
        <taxon>Ecdysozoa</taxon>
        <taxon>Arthropoda</taxon>
        <taxon>Chelicerata</taxon>
        <taxon>Arachnida</taxon>
        <taxon>Araneae</taxon>
        <taxon>Araneomorphae</taxon>
        <taxon>Entelegynae</taxon>
        <taxon>Araneoidea</taxon>
        <taxon>Araneidae</taxon>
        <taxon>Araneus</taxon>
    </lineage>
</organism>
<keyword evidence="2" id="KW-1185">Reference proteome</keyword>
<dbReference type="EMBL" id="BGPR01000244">
    <property type="protein sequence ID" value="GBM07592.1"/>
    <property type="molecule type" value="Genomic_DNA"/>
</dbReference>
<proteinExistence type="predicted"/>
<name>A0A4Y2CT03_ARAVE</name>
<dbReference type="Proteomes" id="UP000499080">
    <property type="component" value="Unassembled WGS sequence"/>
</dbReference>
<evidence type="ECO:0000313" key="2">
    <source>
        <dbReference type="Proteomes" id="UP000499080"/>
    </source>
</evidence>
<dbReference type="AlphaFoldDB" id="A0A4Y2CT03"/>
<evidence type="ECO:0000313" key="1">
    <source>
        <dbReference type="EMBL" id="GBM07592.1"/>
    </source>
</evidence>
<accession>A0A4Y2CT03</accession>
<sequence>MPLLWRHRPKRFLSSELHVFSATVLASITQIAILVCSKLAKICHDKGASLQQVNESSEVTMKRTCSKLAVNLLQIIAKTEYETQPGIELTTSRFRSGDANH</sequence>
<protein>
    <submittedName>
        <fullName evidence="1">Uncharacterized protein</fullName>
    </submittedName>
</protein>
<comment type="caution">
    <text evidence="1">The sequence shown here is derived from an EMBL/GenBank/DDBJ whole genome shotgun (WGS) entry which is preliminary data.</text>
</comment>
<reference evidence="1 2" key="1">
    <citation type="journal article" date="2019" name="Sci. Rep.">
        <title>Orb-weaving spider Araneus ventricosus genome elucidates the spidroin gene catalogue.</title>
        <authorList>
            <person name="Kono N."/>
            <person name="Nakamura H."/>
            <person name="Ohtoshi R."/>
            <person name="Moran D.A.P."/>
            <person name="Shinohara A."/>
            <person name="Yoshida Y."/>
            <person name="Fujiwara M."/>
            <person name="Mori M."/>
            <person name="Tomita M."/>
            <person name="Arakawa K."/>
        </authorList>
    </citation>
    <scope>NUCLEOTIDE SEQUENCE [LARGE SCALE GENOMIC DNA]</scope>
</reference>